<sequence>MTRTAAPLPRTRSWSALRCRLAWRTEDVDHFLVHRVRPLLDGLRMAGLIADWYYQRSDDGLLLGVRGADWCTVKALRADLARLIAQSRRPGRAAYADIGETRHAVDPDRFGPAPDPAEDVFCRGAELALTSLAVPGARLTAATELIMATAHALRLDRRATAAWLGGSSSPGGPPLDVRWTRIARTRDHALIRWTNAVRRARRAAEGQSDTAPTGDWLAVWREQLDLLLNRLGLTPAETRAVCSRTASALSVRDPFATDPLYLDLATAV</sequence>
<keyword evidence="3" id="KW-1185">Reference proteome</keyword>
<accession>A0ABW2TWX7</accession>
<reference evidence="3" key="1">
    <citation type="journal article" date="2019" name="Int. J. Syst. Evol. Microbiol.">
        <title>The Global Catalogue of Microorganisms (GCM) 10K type strain sequencing project: providing services to taxonomists for standard genome sequencing and annotation.</title>
        <authorList>
            <consortium name="The Broad Institute Genomics Platform"/>
            <consortium name="The Broad Institute Genome Sequencing Center for Infectious Disease"/>
            <person name="Wu L."/>
            <person name="Ma J."/>
        </authorList>
    </citation>
    <scope>NUCLEOTIDE SEQUENCE [LARGE SCALE GENOMIC DNA]</scope>
    <source>
        <strain evidence="3">JCM 17695</strain>
    </source>
</reference>
<gene>
    <name evidence="2" type="ORF">ACFQV2_33360</name>
</gene>
<dbReference type="Pfam" id="PF14028">
    <property type="entry name" value="Lant_dehydr_C"/>
    <property type="match status" value="1"/>
</dbReference>
<dbReference type="EMBL" id="JBHTEY010000004">
    <property type="protein sequence ID" value="MFC7617579.1"/>
    <property type="molecule type" value="Genomic_DNA"/>
</dbReference>
<proteinExistence type="predicted"/>
<evidence type="ECO:0000313" key="2">
    <source>
        <dbReference type="EMBL" id="MFC7617579.1"/>
    </source>
</evidence>
<name>A0ABW2TWX7_9PSEU</name>
<organism evidence="2 3">
    <name type="scientific">Actinokineospora soli</name>
    <dbReference type="NCBI Taxonomy" id="1048753"/>
    <lineage>
        <taxon>Bacteria</taxon>
        <taxon>Bacillati</taxon>
        <taxon>Actinomycetota</taxon>
        <taxon>Actinomycetes</taxon>
        <taxon>Pseudonocardiales</taxon>
        <taxon>Pseudonocardiaceae</taxon>
        <taxon>Actinokineospora</taxon>
    </lineage>
</organism>
<dbReference type="Proteomes" id="UP001596512">
    <property type="component" value="Unassembled WGS sequence"/>
</dbReference>
<feature type="domain" description="Thiopeptide-type bacteriocin biosynthesis" evidence="1">
    <location>
        <begin position="24"/>
        <end position="247"/>
    </location>
</feature>
<evidence type="ECO:0000313" key="3">
    <source>
        <dbReference type="Proteomes" id="UP001596512"/>
    </source>
</evidence>
<comment type="caution">
    <text evidence="2">The sequence shown here is derived from an EMBL/GenBank/DDBJ whole genome shotgun (WGS) entry which is preliminary data.</text>
</comment>
<dbReference type="InterPro" id="IPR023809">
    <property type="entry name" value="Thiopep_bacteriocin_synth_dom"/>
</dbReference>
<protein>
    <submittedName>
        <fullName evidence="2">Lantibiotic dehydratase C-terminal domain-containing protein</fullName>
    </submittedName>
</protein>
<evidence type="ECO:0000259" key="1">
    <source>
        <dbReference type="Pfam" id="PF14028"/>
    </source>
</evidence>